<dbReference type="Proteomes" id="UP000695562">
    <property type="component" value="Unassembled WGS sequence"/>
</dbReference>
<keyword evidence="4" id="KW-1185">Reference proteome</keyword>
<evidence type="ECO:0000256" key="1">
    <source>
        <dbReference type="SAM" id="Coils"/>
    </source>
</evidence>
<keyword evidence="1" id="KW-0175">Coiled coil</keyword>
<dbReference type="InterPro" id="IPR052884">
    <property type="entry name" value="VID_Regulator"/>
</dbReference>
<feature type="region of interest" description="Disordered" evidence="2">
    <location>
        <begin position="1"/>
        <end position="49"/>
    </location>
</feature>
<sequence>MKIGSGRLKWSKLPTPPDAPSTSPSNNGGGASPTTGKVGSASSKSSPHLVAVESSQYGLGSSSSVNNSPTLASISASQSKSSSSLLQKQKWVSGGTLEGGSEDIYELLAEQKLTDEYIWGGHPQLFPILFQYKDKIQQNSQVTGHVLSIVLPDMSEFGDVKKRTYKIGKKLTVQQTVNLICKKQQVKEPRRFWLSTLMGCILNDDLLLSYYGFGTFFDSWELKLIPKEIYTSHIQTDLPLDNFGEYIIDFDLPPLKQFGGLKKKRIKVDSTSTITQIIESICNKYKIEDSNRFSIITNEEFPVVLNNQSTLSHYGLGTLFNSWELNIVFTEFIPPYSLKSQTIPTYGGFYVGKVSHTQTKAAIIDIENKLQTSLKLNEEMVANIKQMANDIKEKDKEIKDKEQQHFTVMNHIEERLTKLKQSVTVERENHNKLILELKEEKDGLVDQIQSLKNQIEEINTTLFKERSSNAESTIQFNFQIANLEKDIESLSEKNTEFESNLADAEQRFEKLSLERNEQEIQHREQIYQKEKERIEMKSFYESNIQKINHEYQEKIGKIIQEHEQQEKEQEEISNRIYDSISSIDNSSSSAAIVGIESIKITSLEDDLVHSNFEREELLLNVKRLNQEIADRDVIIKTVYPKKIQTLENNSKKLEAKLAQVEKENLLDKQTIAIQSLEIQELKRQIENLKTQKQELFTTNETNLSLYKEEEKKTKKLLYDQATLKNELEAERINRENLNKTIVDLESAKMALEISFKQREAQLLEEIEELKKPKPPPLPTFTVKNLAKSPTNDDGISSEINAAKSSLKPVQYVPPPPREHTIATVADILFVSMQKRFQSIQGGDIEDLDDDDDDFNDFD</sequence>
<dbReference type="PANTHER" id="PTHR35261:SF4">
    <property type="entry name" value="UBIQUITIN-LIKE DOMAIN-CONTAINING PROTEIN"/>
    <property type="match status" value="1"/>
</dbReference>
<name>A0A8J4V117_9MYCE</name>
<dbReference type="AlphaFoldDB" id="A0A8J4V117"/>
<reference evidence="3" key="1">
    <citation type="submission" date="2020-01" db="EMBL/GenBank/DDBJ databases">
        <title>Development of genomics and gene disruption for Polysphondylium violaceum indicates a role for the polyketide synthase stlB in stalk morphogenesis.</title>
        <authorList>
            <person name="Narita B."/>
            <person name="Kawabe Y."/>
            <person name="Kin K."/>
            <person name="Saito T."/>
            <person name="Gibbs R."/>
            <person name="Kuspa A."/>
            <person name="Muzny D."/>
            <person name="Queller D."/>
            <person name="Richards S."/>
            <person name="Strassman J."/>
            <person name="Sucgang R."/>
            <person name="Worley K."/>
            <person name="Schaap P."/>
        </authorList>
    </citation>
    <scope>NUCLEOTIDE SEQUENCE</scope>
    <source>
        <strain evidence="3">QSvi11</strain>
    </source>
</reference>
<feature type="coiled-coil region" evidence="1">
    <location>
        <begin position="643"/>
        <end position="754"/>
    </location>
</feature>
<dbReference type="OrthoDB" id="16815at2759"/>
<evidence type="ECO:0000313" key="3">
    <source>
        <dbReference type="EMBL" id="KAF2075148.1"/>
    </source>
</evidence>
<gene>
    <name evidence="3" type="ORF">CYY_003538</name>
</gene>
<dbReference type="PANTHER" id="PTHR35261">
    <property type="entry name" value="ORGANELLAR PROTEIN, PUTATIVE-RELATED-RELATED"/>
    <property type="match status" value="1"/>
</dbReference>
<evidence type="ECO:0000313" key="4">
    <source>
        <dbReference type="Proteomes" id="UP000695562"/>
    </source>
</evidence>
<protein>
    <submittedName>
        <fullName evidence="3">Uncharacterized protein</fullName>
    </submittedName>
</protein>
<feature type="compositionally biased region" description="Polar residues" evidence="2">
    <location>
        <begin position="32"/>
        <end position="46"/>
    </location>
</feature>
<comment type="caution">
    <text evidence="3">The sequence shown here is derived from an EMBL/GenBank/DDBJ whole genome shotgun (WGS) entry which is preliminary data.</text>
</comment>
<organism evidence="3 4">
    <name type="scientific">Polysphondylium violaceum</name>
    <dbReference type="NCBI Taxonomy" id="133409"/>
    <lineage>
        <taxon>Eukaryota</taxon>
        <taxon>Amoebozoa</taxon>
        <taxon>Evosea</taxon>
        <taxon>Eumycetozoa</taxon>
        <taxon>Dictyostelia</taxon>
        <taxon>Dictyosteliales</taxon>
        <taxon>Dictyosteliaceae</taxon>
        <taxon>Polysphondylium</taxon>
    </lineage>
</organism>
<accession>A0A8J4V117</accession>
<feature type="coiled-coil region" evidence="1">
    <location>
        <begin position="377"/>
        <end position="575"/>
    </location>
</feature>
<proteinExistence type="predicted"/>
<dbReference type="EMBL" id="AJWJ01000112">
    <property type="protein sequence ID" value="KAF2075148.1"/>
    <property type="molecule type" value="Genomic_DNA"/>
</dbReference>
<evidence type="ECO:0000256" key="2">
    <source>
        <dbReference type="SAM" id="MobiDB-lite"/>
    </source>
</evidence>